<keyword evidence="5" id="KW-1185">Reference proteome</keyword>
<proteinExistence type="predicted"/>
<name>A0A5S9F7Y0_UABAM</name>
<dbReference type="Gene3D" id="1.25.40.10">
    <property type="entry name" value="Tetratricopeptide repeat domain"/>
    <property type="match status" value="1"/>
</dbReference>
<gene>
    <name evidence="4" type="ORF">UABAM_06630</name>
</gene>
<evidence type="ECO:0000313" key="4">
    <source>
        <dbReference type="EMBL" id="BBM88209.1"/>
    </source>
</evidence>
<dbReference type="InterPro" id="IPR013105">
    <property type="entry name" value="TPR_2"/>
</dbReference>
<evidence type="ECO:0000313" key="5">
    <source>
        <dbReference type="Proteomes" id="UP000326354"/>
    </source>
</evidence>
<dbReference type="PANTHER" id="PTHR12558:SF13">
    <property type="entry name" value="CELL DIVISION CYCLE PROTEIN 27 HOMOLOG"/>
    <property type="match status" value="1"/>
</dbReference>
<evidence type="ECO:0008006" key="6">
    <source>
        <dbReference type="Google" id="ProtNLM"/>
    </source>
</evidence>
<dbReference type="RefSeq" id="WP_152021832.1">
    <property type="nucleotide sequence ID" value="NZ_AP019860.1"/>
</dbReference>
<evidence type="ECO:0000256" key="3">
    <source>
        <dbReference type="PROSITE-ProRule" id="PRU00339"/>
    </source>
</evidence>
<dbReference type="Pfam" id="PF07719">
    <property type="entry name" value="TPR_2"/>
    <property type="match status" value="1"/>
</dbReference>
<reference evidence="4 5" key="1">
    <citation type="submission" date="2019-08" db="EMBL/GenBank/DDBJ databases">
        <title>Complete genome sequence of Candidatus Uab amorphum.</title>
        <authorList>
            <person name="Shiratori T."/>
            <person name="Suzuki S."/>
            <person name="Kakizawa Y."/>
            <person name="Ishida K."/>
        </authorList>
    </citation>
    <scope>NUCLEOTIDE SEQUENCE [LARGE SCALE GENOMIC DNA]</scope>
    <source>
        <strain evidence="4 5">SRT547</strain>
    </source>
</reference>
<accession>A0A5S9F7Y0</accession>
<dbReference type="SMART" id="SM00028">
    <property type="entry name" value="TPR"/>
    <property type="match status" value="2"/>
</dbReference>
<evidence type="ECO:0000256" key="2">
    <source>
        <dbReference type="ARBA" id="ARBA00022803"/>
    </source>
</evidence>
<dbReference type="OrthoDB" id="1465784at2"/>
<dbReference type="Proteomes" id="UP000326354">
    <property type="component" value="Chromosome"/>
</dbReference>
<dbReference type="PANTHER" id="PTHR12558">
    <property type="entry name" value="CELL DIVISION CYCLE 16,23,27"/>
    <property type="match status" value="1"/>
</dbReference>
<organism evidence="4 5">
    <name type="scientific">Uabimicrobium amorphum</name>
    <dbReference type="NCBI Taxonomy" id="2596890"/>
    <lineage>
        <taxon>Bacteria</taxon>
        <taxon>Pseudomonadati</taxon>
        <taxon>Planctomycetota</taxon>
        <taxon>Candidatus Uabimicrobiia</taxon>
        <taxon>Candidatus Uabimicrobiales</taxon>
        <taxon>Candidatus Uabimicrobiaceae</taxon>
        <taxon>Candidatus Uabimicrobium</taxon>
    </lineage>
</organism>
<dbReference type="EMBL" id="AP019860">
    <property type="protein sequence ID" value="BBM88209.1"/>
    <property type="molecule type" value="Genomic_DNA"/>
</dbReference>
<dbReference type="KEGG" id="uam:UABAM_06630"/>
<keyword evidence="1" id="KW-0677">Repeat</keyword>
<dbReference type="PROSITE" id="PS50005">
    <property type="entry name" value="TPR"/>
    <property type="match status" value="1"/>
</dbReference>
<sequence length="167" mass="19577">MFKLFMAFLRLRIAQMHKNPDKAISILETSIIKYPGYAFSFLHLGLLYTQKENWEKAEYYLQKACNLDPSNPVFDLFMGKVLIDAQQYAKAIDKLQESIDKDKNNQLSWSYLALAYLGEGNLQEFEEIVQKKPLTENHELQIRMILLLEKQTRDWNSHELQSVAISE</sequence>
<dbReference type="AlphaFoldDB" id="A0A5S9F7Y0"/>
<dbReference type="InterPro" id="IPR011990">
    <property type="entry name" value="TPR-like_helical_dom_sf"/>
</dbReference>
<protein>
    <recommendedName>
        <fullName evidence="6">Tetratricopeptide repeat protein</fullName>
    </recommendedName>
</protein>
<dbReference type="InterPro" id="IPR019734">
    <property type="entry name" value="TPR_rpt"/>
</dbReference>
<dbReference type="Pfam" id="PF13432">
    <property type="entry name" value="TPR_16"/>
    <property type="match status" value="1"/>
</dbReference>
<keyword evidence="2 3" id="KW-0802">TPR repeat</keyword>
<feature type="repeat" description="TPR" evidence="3">
    <location>
        <begin position="38"/>
        <end position="71"/>
    </location>
</feature>
<dbReference type="SUPFAM" id="SSF48452">
    <property type="entry name" value="TPR-like"/>
    <property type="match status" value="1"/>
</dbReference>
<evidence type="ECO:0000256" key="1">
    <source>
        <dbReference type="ARBA" id="ARBA00022737"/>
    </source>
</evidence>